<evidence type="ECO:0000313" key="1">
    <source>
        <dbReference type="Proteomes" id="UP000008854"/>
    </source>
</evidence>
<name>A0A5K4FEG2_SCHMA</name>
<dbReference type="Proteomes" id="UP000008854">
    <property type="component" value="Unassembled WGS sequence"/>
</dbReference>
<keyword evidence="1" id="KW-1185">Reference proteome</keyword>
<protein>
    <submittedName>
        <fullName evidence="2 3">MYND-type domain-containing protein</fullName>
    </submittedName>
</protein>
<dbReference type="AlphaFoldDB" id="A0A5K4FEG2"/>
<dbReference type="WBParaSite" id="Smp_341720.2">
    <property type="protein sequence ID" value="Smp_341720.2"/>
    <property type="gene ID" value="Smp_341720"/>
</dbReference>
<accession>A0A5K4FEG2</accession>
<reference evidence="1" key="1">
    <citation type="journal article" date="2012" name="PLoS Negl. Trop. Dis.">
        <title>A systematically improved high quality genome and transcriptome of the human blood fluke Schistosoma mansoni.</title>
        <authorList>
            <person name="Protasio A.V."/>
            <person name="Tsai I.J."/>
            <person name="Babbage A."/>
            <person name="Nichol S."/>
            <person name="Hunt M."/>
            <person name="Aslett M.A."/>
            <person name="De Silva N."/>
            <person name="Velarde G.S."/>
            <person name="Anderson T.J."/>
            <person name="Clark R.C."/>
            <person name="Davidson C."/>
            <person name="Dillon G.P."/>
            <person name="Holroyd N.E."/>
            <person name="LoVerde P.T."/>
            <person name="Lloyd C."/>
            <person name="McQuillan J."/>
            <person name="Oliveira G."/>
            <person name="Otto T.D."/>
            <person name="Parker-Manuel S.J."/>
            <person name="Quail M.A."/>
            <person name="Wilson R.A."/>
            <person name="Zerlotini A."/>
            <person name="Dunne D.W."/>
            <person name="Berriman M."/>
        </authorList>
    </citation>
    <scope>NUCLEOTIDE SEQUENCE [LARGE SCALE GENOMIC DNA]</scope>
    <source>
        <strain evidence="1">Puerto Rican</strain>
    </source>
</reference>
<reference evidence="2" key="2">
    <citation type="submission" date="2019-11" db="UniProtKB">
        <authorList>
            <consortium name="WormBaseParasite"/>
        </authorList>
    </citation>
    <scope>IDENTIFICATION</scope>
    <source>
        <strain evidence="2 3">Puerto Rican</strain>
    </source>
</reference>
<dbReference type="InParanoid" id="A0A5K4FEG2"/>
<dbReference type="WBParaSite" id="Smp_350020.1">
    <property type="protein sequence ID" value="Smp_350020.1"/>
    <property type="gene ID" value="Smp_350020"/>
</dbReference>
<proteinExistence type="predicted"/>
<evidence type="ECO:0000313" key="3">
    <source>
        <dbReference type="WBParaSite" id="Smp_350020.1"/>
    </source>
</evidence>
<evidence type="ECO:0000313" key="2">
    <source>
        <dbReference type="WBParaSite" id="Smp_341720.2"/>
    </source>
</evidence>
<organism evidence="2">
    <name type="scientific">Schistosoma mansoni</name>
    <name type="common">Blood fluke</name>
    <dbReference type="NCBI Taxonomy" id="6183"/>
    <lineage>
        <taxon>Eukaryota</taxon>
        <taxon>Metazoa</taxon>
        <taxon>Spiralia</taxon>
        <taxon>Lophotrochozoa</taxon>
        <taxon>Platyhelminthes</taxon>
        <taxon>Trematoda</taxon>
        <taxon>Digenea</taxon>
        <taxon>Strigeidida</taxon>
        <taxon>Schistosomatoidea</taxon>
        <taxon>Schistosomatidae</taxon>
        <taxon>Schistosoma</taxon>
    </lineage>
</organism>
<sequence length="86" mass="10038">MLYAIEKYRNQRINENEPDAITCNPAKPDPKVQLYLTLSMLNYILERKQESIQYLIEAKVAAEFMVQHPKITANINLMERALGEKK</sequence>